<sequence>MSCASTQPSRIYLYLLDWSEKKKKLLLHDLFRRRGESVTSALCAMQEPGYAN</sequence>
<proteinExistence type="predicted"/>
<dbReference type="VEuPathDB" id="FungiDB:LEMA_P058750.1"/>
<name>E4ZHK8_LEPMJ</name>
<dbReference type="HOGENOM" id="CLU_3087653_0_0_1"/>
<keyword evidence="2" id="KW-1185">Reference proteome</keyword>
<gene>
    <name evidence="1" type="ORF">LEMA_P058750.1</name>
</gene>
<dbReference type="AlphaFoldDB" id="E4ZHK8"/>
<evidence type="ECO:0000313" key="2">
    <source>
        <dbReference type="Proteomes" id="UP000002668"/>
    </source>
</evidence>
<reference evidence="2" key="1">
    <citation type="journal article" date="2011" name="Nat. Commun.">
        <title>Effector diversification within compartments of the Leptosphaeria maculans genome affected by Repeat-Induced Point mutations.</title>
        <authorList>
            <person name="Rouxel T."/>
            <person name="Grandaubert J."/>
            <person name="Hane J.K."/>
            <person name="Hoede C."/>
            <person name="van de Wouw A.P."/>
            <person name="Couloux A."/>
            <person name="Dominguez V."/>
            <person name="Anthouard V."/>
            <person name="Bally P."/>
            <person name="Bourras S."/>
            <person name="Cozijnsen A.J."/>
            <person name="Ciuffetti L.M."/>
            <person name="Degrave A."/>
            <person name="Dilmaghani A."/>
            <person name="Duret L."/>
            <person name="Fudal I."/>
            <person name="Goodwin S.B."/>
            <person name="Gout L."/>
            <person name="Glaser N."/>
            <person name="Linglin J."/>
            <person name="Kema G.H.J."/>
            <person name="Lapalu N."/>
            <person name="Lawrence C.B."/>
            <person name="May K."/>
            <person name="Meyer M."/>
            <person name="Ollivier B."/>
            <person name="Poulain J."/>
            <person name="Schoch C.L."/>
            <person name="Simon A."/>
            <person name="Spatafora J.W."/>
            <person name="Stachowiak A."/>
            <person name="Turgeon B.G."/>
            <person name="Tyler B.M."/>
            <person name="Vincent D."/>
            <person name="Weissenbach J."/>
            <person name="Amselem J."/>
            <person name="Quesneville H."/>
            <person name="Oliver R.P."/>
            <person name="Wincker P."/>
            <person name="Balesdent M.-H."/>
            <person name="Howlett B.J."/>
        </authorList>
    </citation>
    <scope>NUCLEOTIDE SEQUENCE [LARGE SCALE GENOMIC DNA]</scope>
    <source>
        <strain evidence="2">JN3 / isolate v23.1.3 / race Av1-4-5-6-7-8</strain>
    </source>
</reference>
<dbReference type="EMBL" id="FP929065">
    <property type="protein sequence ID" value="CBX90841.1"/>
    <property type="molecule type" value="Genomic_DNA"/>
</dbReference>
<evidence type="ECO:0000313" key="1">
    <source>
        <dbReference type="EMBL" id="CBX90841.1"/>
    </source>
</evidence>
<organism evidence="2">
    <name type="scientific">Leptosphaeria maculans (strain JN3 / isolate v23.1.3 / race Av1-4-5-6-7-8)</name>
    <name type="common">Blackleg fungus</name>
    <name type="synonym">Phoma lingam</name>
    <dbReference type="NCBI Taxonomy" id="985895"/>
    <lineage>
        <taxon>Eukaryota</taxon>
        <taxon>Fungi</taxon>
        <taxon>Dikarya</taxon>
        <taxon>Ascomycota</taxon>
        <taxon>Pezizomycotina</taxon>
        <taxon>Dothideomycetes</taxon>
        <taxon>Pleosporomycetidae</taxon>
        <taxon>Pleosporales</taxon>
        <taxon>Pleosporineae</taxon>
        <taxon>Leptosphaeriaceae</taxon>
        <taxon>Plenodomus</taxon>
        <taxon>Plenodomus lingam/Leptosphaeria maculans species complex</taxon>
    </lineage>
</organism>
<protein>
    <submittedName>
        <fullName evidence="1">Predicted protein</fullName>
    </submittedName>
</protein>
<dbReference type="InParanoid" id="E4ZHK8"/>
<accession>E4ZHK8</accession>
<dbReference type="Proteomes" id="UP000002668">
    <property type="component" value="Genome"/>
</dbReference>